<evidence type="ECO:0000256" key="8">
    <source>
        <dbReference type="ARBA" id="ARBA00024459"/>
    </source>
</evidence>
<comment type="catalytic activity">
    <reaction evidence="19">
        <text>O(6)-methyl-dGTP + H2O = O(6)-methyl-dGMP + diphosphate + H(+)</text>
        <dbReference type="Rhea" id="RHEA:67600"/>
        <dbReference type="ChEBI" id="CHEBI:15377"/>
        <dbReference type="ChEBI" id="CHEBI:15378"/>
        <dbReference type="ChEBI" id="CHEBI:33019"/>
        <dbReference type="ChEBI" id="CHEBI:169974"/>
        <dbReference type="ChEBI" id="CHEBI:169975"/>
    </reaction>
    <physiologicalReaction direction="left-to-right" evidence="19">
        <dbReference type="Rhea" id="RHEA:67601"/>
    </physiologicalReaction>
</comment>
<dbReference type="InterPro" id="IPR015797">
    <property type="entry name" value="NUDIX_hydrolase-like_dom_sf"/>
</dbReference>
<evidence type="ECO:0000256" key="5">
    <source>
        <dbReference type="ARBA" id="ARBA00022801"/>
    </source>
</evidence>
<evidence type="ECO:0000256" key="13">
    <source>
        <dbReference type="ARBA" id="ARBA00029673"/>
    </source>
</evidence>
<evidence type="ECO:0000256" key="19">
    <source>
        <dbReference type="ARBA" id="ARBA00048894"/>
    </source>
</evidence>
<keyword evidence="6" id="KW-0460">Magnesium</keyword>
<evidence type="ECO:0000313" key="24">
    <source>
        <dbReference type="Proteomes" id="UP000257080"/>
    </source>
</evidence>
<evidence type="ECO:0000256" key="9">
    <source>
        <dbReference type="ARBA" id="ARBA00024486"/>
    </source>
</evidence>
<dbReference type="AlphaFoldDB" id="A0A3E0W7Q6"/>
<evidence type="ECO:0000256" key="21">
    <source>
        <dbReference type="ARBA" id="ARBA00053094"/>
    </source>
</evidence>
<comment type="caution">
    <text evidence="23">The sequence shown here is derived from an EMBL/GenBank/DDBJ whole genome shotgun (WGS) entry which is preliminary data.</text>
</comment>
<dbReference type="GO" id="GO:0008828">
    <property type="term" value="F:dATP diphosphatase activity"/>
    <property type="evidence" value="ECO:0007669"/>
    <property type="project" value="UniProtKB-EC"/>
</dbReference>
<dbReference type="Gene3D" id="3.90.79.10">
    <property type="entry name" value="Nucleoside Triphosphate Pyrophosphohydrolase"/>
    <property type="match status" value="1"/>
</dbReference>
<evidence type="ECO:0000256" key="15">
    <source>
        <dbReference type="ARBA" id="ARBA00030682"/>
    </source>
</evidence>
<organism evidence="23 24">
    <name type="scientific">Subtercola boreus</name>
    <dbReference type="NCBI Taxonomy" id="120213"/>
    <lineage>
        <taxon>Bacteria</taxon>
        <taxon>Bacillati</taxon>
        <taxon>Actinomycetota</taxon>
        <taxon>Actinomycetes</taxon>
        <taxon>Micrococcales</taxon>
        <taxon>Microbacteriaceae</taxon>
        <taxon>Subtercola</taxon>
    </lineage>
</organism>
<dbReference type="Proteomes" id="UP000257080">
    <property type="component" value="Unassembled WGS sequence"/>
</dbReference>
<evidence type="ECO:0000256" key="4">
    <source>
        <dbReference type="ARBA" id="ARBA00022723"/>
    </source>
</evidence>
<comment type="cofactor">
    <cofactor evidence="1">
        <name>Mg(2+)</name>
        <dbReference type="ChEBI" id="CHEBI:18420"/>
    </cofactor>
</comment>
<comment type="subunit">
    <text evidence="3">Monomer.</text>
</comment>
<comment type="catalytic activity">
    <reaction evidence="9">
        <text>8-oxo-dGTP + H2O = 8-oxo-dGMP + diphosphate + H(+)</text>
        <dbReference type="Rhea" id="RHEA:31575"/>
        <dbReference type="ChEBI" id="CHEBI:15377"/>
        <dbReference type="ChEBI" id="CHEBI:15378"/>
        <dbReference type="ChEBI" id="CHEBI:33019"/>
        <dbReference type="ChEBI" id="CHEBI:63224"/>
        <dbReference type="ChEBI" id="CHEBI:77896"/>
    </reaction>
    <physiologicalReaction direction="left-to-right" evidence="9">
        <dbReference type="Rhea" id="RHEA:31576"/>
    </physiologicalReaction>
</comment>
<dbReference type="EMBL" id="NBXE01000034">
    <property type="protein sequence ID" value="RFA25285.1"/>
    <property type="molecule type" value="Genomic_DNA"/>
</dbReference>
<dbReference type="GO" id="GO:0042262">
    <property type="term" value="P:DNA protection"/>
    <property type="evidence" value="ECO:0007669"/>
    <property type="project" value="InterPro"/>
</dbReference>
<dbReference type="PANTHER" id="PTHR43758:SF2">
    <property type="entry name" value="OXIDIZED PURINE NUCLEOSIDE TRIPHOSPHATE HYDROLASE"/>
    <property type="match status" value="1"/>
</dbReference>
<evidence type="ECO:0000256" key="14">
    <source>
        <dbReference type="ARBA" id="ARBA00030634"/>
    </source>
</evidence>
<evidence type="ECO:0000256" key="12">
    <source>
        <dbReference type="ARBA" id="ARBA00026218"/>
    </source>
</evidence>
<dbReference type="GO" id="GO:0008413">
    <property type="term" value="F:8-oxo-7,8-dihydroguanosine triphosphate pyrophosphatase activity"/>
    <property type="evidence" value="ECO:0007669"/>
    <property type="project" value="InterPro"/>
</dbReference>
<comment type="catalytic activity">
    <reaction evidence="10">
        <text>2-oxo-ATP + H2O = 2-oxo-AMP + diphosphate + H(+)</text>
        <dbReference type="Rhea" id="RHEA:67392"/>
        <dbReference type="ChEBI" id="CHEBI:15377"/>
        <dbReference type="ChEBI" id="CHEBI:15378"/>
        <dbReference type="ChEBI" id="CHEBI:33019"/>
        <dbReference type="ChEBI" id="CHEBI:71395"/>
        <dbReference type="ChEBI" id="CHEBI:172878"/>
    </reaction>
    <physiologicalReaction direction="left-to-right" evidence="10">
        <dbReference type="Rhea" id="RHEA:67393"/>
    </physiologicalReaction>
</comment>
<evidence type="ECO:0000256" key="2">
    <source>
        <dbReference type="ARBA" id="ARBA00005582"/>
    </source>
</evidence>
<dbReference type="PROSITE" id="PS51462">
    <property type="entry name" value="NUDIX"/>
    <property type="match status" value="1"/>
</dbReference>
<dbReference type="GO" id="GO:0005737">
    <property type="term" value="C:cytoplasm"/>
    <property type="evidence" value="ECO:0007669"/>
    <property type="project" value="TreeGrafter"/>
</dbReference>
<reference evidence="23 24" key="1">
    <citation type="submission" date="2017-04" db="EMBL/GenBank/DDBJ databases">
        <title>Comparative genome analysis of Subtercola boreus.</title>
        <authorList>
            <person name="Cho Y.-J."/>
            <person name="Cho A."/>
            <person name="Kim O.-S."/>
            <person name="Lee J.-I."/>
        </authorList>
    </citation>
    <scope>NUCLEOTIDE SEQUENCE [LARGE SCALE GENOMIC DNA]</scope>
    <source>
        <strain evidence="23 24">P28004</strain>
    </source>
</reference>
<evidence type="ECO:0000256" key="20">
    <source>
        <dbReference type="ARBA" id="ARBA00049032"/>
    </source>
</evidence>
<comment type="similarity">
    <text evidence="2">Belongs to the Nudix hydrolase family.</text>
</comment>
<proteinExistence type="inferred from homology"/>
<comment type="catalytic activity">
    <reaction evidence="7">
        <text>8-oxo-dATP + H2O = 8-oxo-dAMP + diphosphate + H(+)</text>
        <dbReference type="Rhea" id="RHEA:65396"/>
        <dbReference type="ChEBI" id="CHEBI:15377"/>
        <dbReference type="ChEBI" id="CHEBI:15378"/>
        <dbReference type="ChEBI" id="CHEBI:33019"/>
        <dbReference type="ChEBI" id="CHEBI:71361"/>
        <dbReference type="ChEBI" id="CHEBI:172871"/>
    </reaction>
    <physiologicalReaction direction="left-to-right" evidence="7">
        <dbReference type="Rhea" id="RHEA:65397"/>
    </physiologicalReaction>
</comment>
<accession>A0A3E0W7Q6</accession>
<dbReference type="CDD" id="cd03427">
    <property type="entry name" value="NUDIX_MTH1_Nudt1"/>
    <property type="match status" value="1"/>
</dbReference>
<sequence>MPATPYQVCVCYLLRTAPDGGTEVLLGQKLTGLGVGKMVGPGGKIEPGESALEAIVREVEEETSIRVAPSDLREAGFLSYAFPHRPAWSQESTVFVATVWHGHPEPSEELAPRWFALDDIPFDLMWDDAKYWLPRVLNGEQVRARFSFRADNATVAESDLPLE</sequence>
<evidence type="ECO:0000256" key="18">
    <source>
        <dbReference type="ARBA" id="ARBA00048002"/>
    </source>
</evidence>
<name>A0A3E0W7Q6_9MICO</name>
<comment type="catalytic activity">
    <reaction evidence="20">
        <text>N(6)-methyl-dATP + H2O = N(6)-methyl-dAMP + diphosphate + H(+)</text>
        <dbReference type="Rhea" id="RHEA:67604"/>
        <dbReference type="ChEBI" id="CHEBI:15377"/>
        <dbReference type="ChEBI" id="CHEBI:15378"/>
        <dbReference type="ChEBI" id="CHEBI:33019"/>
        <dbReference type="ChEBI" id="CHEBI:169976"/>
        <dbReference type="ChEBI" id="CHEBI:172872"/>
    </reaction>
    <physiologicalReaction direction="left-to-right" evidence="20">
        <dbReference type="Rhea" id="RHEA:67605"/>
    </physiologicalReaction>
</comment>
<comment type="function">
    <text evidence="21">Oxidized purine nucleoside triphosphate hydrolase which is a prominent sanitizer of the oxidized nucleotide pool. Catalyzes the hydrolysis of 2-oxo-dATP (2-hydroxy-dATP) into 2-oxo-dAMP. Also has a significant hydrolase activity toward 2-oxo-ATP, 8-oxo-dGTP and 8-oxo-dATP. Through the hydrolysis of oxidized purine nucleoside triphosphates, prevents their incorporation into DNA and the subsequent transversions A:T to C:G and G:C to T:A. Also catalyzes the hydrolysis of methylated purine nucleoside triphosphate preventing their integration into DNA. Through this antimutagenic activity protects cells from oxidative stress.</text>
</comment>
<dbReference type="GO" id="GO:0046872">
    <property type="term" value="F:metal ion binding"/>
    <property type="evidence" value="ECO:0007669"/>
    <property type="project" value="UniProtKB-KW"/>
</dbReference>
<evidence type="ECO:0000256" key="17">
    <source>
        <dbReference type="ARBA" id="ARBA00032071"/>
    </source>
</evidence>
<evidence type="ECO:0000256" key="7">
    <source>
        <dbReference type="ARBA" id="ARBA00024448"/>
    </source>
</evidence>
<dbReference type="Pfam" id="PF00293">
    <property type="entry name" value="NUDIX"/>
    <property type="match status" value="1"/>
</dbReference>
<dbReference type="EC" id="3.6.1.56" evidence="11"/>
<comment type="catalytic activity">
    <reaction evidence="18">
        <text>N(6)-methyl-ATP + H2O = N(6)-methyl-AMP + diphosphate + H(+)</text>
        <dbReference type="Rhea" id="RHEA:67608"/>
        <dbReference type="ChEBI" id="CHEBI:15377"/>
        <dbReference type="ChEBI" id="CHEBI:15378"/>
        <dbReference type="ChEBI" id="CHEBI:33019"/>
        <dbReference type="ChEBI" id="CHEBI:144842"/>
        <dbReference type="ChEBI" id="CHEBI:172873"/>
    </reaction>
    <physiologicalReaction direction="left-to-right" evidence="18">
        <dbReference type="Rhea" id="RHEA:67609"/>
    </physiologicalReaction>
</comment>
<comment type="catalytic activity">
    <reaction evidence="8">
        <text>2-oxo-dATP + H2O = 2-oxo-dAMP + diphosphate + H(+)</text>
        <dbReference type="Rhea" id="RHEA:31583"/>
        <dbReference type="ChEBI" id="CHEBI:15377"/>
        <dbReference type="ChEBI" id="CHEBI:15378"/>
        <dbReference type="ChEBI" id="CHEBI:33019"/>
        <dbReference type="ChEBI" id="CHEBI:63212"/>
        <dbReference type="ChEBI" id="CHEBI:77897"/>
        <dbReference type="EC" id="3.6.1.56"/>
    </reaction>
    <physiologicalReaction direction="left-to-right" evidence="8">
        <dbReference type="Rhea" id="RHEA:31584"/>
    </physiologicalReaction>
</comment>
<evidence type="ECO:0000256" key="1">
    <source>
        <dbReference type="ARBA" id="ARBA00001946"/>
    </source>
</evidence>
<evidence type="ECO:0000256" key="10">
    <source>
        <dbReference type="ARBA" id="ARBA00024596"/>
    </source>
</evidence>
<keyword evidence="5" id="KW-0378">Hydrolase</keyword>
<evidence type="ECO:0000256" key="3">
    <source>
        <dbReference type="ARBA" id="ARBA00011245"/>
    </source>
</evidence>
<dbReference type="PANTHER" id="PTHR43758">
    <property type="entry name" value="7,8-DIHYDRO-8-OXOGUANINE TRIPHOSPHATASE"/>
    <property type="match status" value="1"/>
</dbReference>
<keyword evidence="4" id="KW-0479">Metal-binding</keyword>
<dbReference type="InterPro" id="IPR000086">
    <property type="entry name" value="NUDIX_hydrolase_dom"/>
</dbReference>
<protein>
    <recommendedName>
        <fullName evidence="12">Oxidized purine nucleoside triphosphate hydrolase</fullName>
        <ecNumber evidence="11">3.6.1.56</ecNumber>
    </recommendedName>
    <alternativeName>
        <fullName evidence="16">2-hydroxy-dATP diphosphatase</fullName>
    </alternativeName>
    <alternativeName>
        <fullName evidence="15">7,8-dihydro-8-oxoguanine triphosphatase</fullName>
    </alternativeName>
    <alternativeName>
        <fullName evidence="14">8-oxo-dGTPase</fullName>
    </alternativeName>
    <alternativeName>
        <fullName evidence="17">Methylated purine nucleoside triphosphate hydrolase</fullName>
    </alternativeName>
    <alternativeName>
        <fullName evidence="13">Nucleoside diphosphate-linked moiety X motif 1</fullName>
    </alternativeName>
</protein>
<feature type="domain" description="Nudix hydrolase" evidence="22">
    <location>
        <begin position="4"/>
        <end position="141"/>
    </location>
</feature>
<evidence type="ECO:0000256" key="11">
    <source>
        <dbReference type="ARBA" id="ARBA00026103"/>
    </source>
</evidence>
<evidence type="ECO:0000313" key="23">
    <source>
        <dbReference type="EMBL" id="RFA25285.1"/>
    </source>
</evidence>
<dbReference type="InterPro" id="IPR003563">
    <property type="entry name" value="8ODP"/>
</dbReference>
<dbReference type="SUPFAM" id="SSF55811">
    <property type="entry name" value="Nudix"/>
    <property type="match status" value="1"/>
</dbReference>
<evidence type="ECO:0000259" key="22">
    <source>
        <dbReference type="PROSITE" id="PS51462"/>
    </source>
</evidence>
<dbReference type="PRINTS" id="PR01403">
    <property type="entry name" value="8OXTPHPHTASE"/>
</dbReference>
<evidence type="ECO:0000256" key="6">
    <source>
        <dbReference type="ARBA" id="ARBA00022842"/>
    </source>
</evidence>
<evidence type="ECO:0000256" key="16">
    <source>
        <dbReference type="ARBA" id="ARBA00031927"/>
    </source>
</evidence>
<gene>
    <name evidence="23" type="ORF">B7R25_14450</name>
</gene>